<feature type="region of interest" description="Disordered" evidence="1">
    <location>
        <begin position="392"/>
        <end position="412"/>
    </location>
</feature>
<dbReference type="PANTHER" id="PTHR47186:SF3">
    <property type="entry name" value="OS09G0267800 PROTEIN"/>
    <property type="match status" value="1"/>
</dbReference>
<dbReference type="SUPFAM" id="SSF52058">
    <property type="entry name" value="L domain-like"/>
    <property type="match status" value="2"/>
</dbReference>
<protein>
    <submittedName>
        <fullName evidence="3">Putative disease resistance protein RGA3</fullName>
    </submittedName>
</protein>
<gene>
    <name evidence="3" type="primary">RGA3_57</name>
    <name evidence="3" type="ORF">g.127150</name>
</gene>
<dbReference type="Pfam" id="PF25019">
    <property type="entry name" value="LRR_R13L1-DRL21"/>
    <property type="match status" value="2"/>
</dbReference>
<feature type="domain" description="R13L1/DRL21-like LRR repeat region" evidence="2">
    <location>
        <begin position="23"/>
        <end position="159"/>
    </location>
</feature>
<evidence type="ECO:0000259" key="2">
    <source>
        <dbReference type="Pfam" id="PF25019"/>
    </source>
</evidence>
<organism evidence="3">
    <name type="scientific">Anthurium amnicola</name>
    <dbReference type="NCBI Taxonomy" id="1678845"/>
    <lineage>
        <taxon>Eukaryota</taxon>
        <taxon>Viridiplantae</taxon>
        <taxon>Streptophyta</taxon>
        <taxon>Embryophyta</taxon>
        <taxon>Tracheophyta</taxon>
        <taxon>Spermatophyta</taxon>
        <taxon>Magnoliopsida</taxon>
        <taxon>Liliopsida</taxon>
        <taxon>Araceae</taxon>
        <taxon>Pothoideae</taxon>
        <taxon>Potheae</taxon>
        <taxon>Anthurium</taxon>
    </lineage>
</organism>
<dbReference type="InterPro" id="IPR056789">
    <property type="entry name" value="LRR_R13L1-DRL21"/>
</dbReference>
<name>A0A1D1YGN5_9ARAE</name>
<proteinExistence type="predicted"/>
<dbReference type="PANTHER" id="PTHR47186">
    <property type="entry name" value="LEUCINE-RICH REPEAT-CONTAINING PROTEIN 57"/>
    <property type="match status" value="1"/>
</dbReference>
<reference evidence="3" key="1">
    <citation type="submission" date="2015-07" db="EMBL/GenBank/DDBJ databases">
        <title>Transcriptome Assembly of Anthurium amnicola.</title>
        <authorList>
            <person name="Suzuki J."/>
        </authorList>
    </citation>
    <scope>NUCLEOTIDE SEQUENCE</scope>
</reference>
<sequence>GRLTQLRTLPLFVVGEGSGAAGIEELTGLNDLQGSLEIQLNSLKNNFSSWVTEVLGGDQNNGSEACNYILKNKQGLESLTLNFSFGSRDRQEKLIESLQPHTNIKELGIIGYRGRRFPKWMGDASYSRLEAINVVGCRDCSCFWQFGKLPSLKRLCLKRLRKERGVMAVVEDSFFPSLEELFLNSLWVLEGLSLGTSRCTFPRLRLLEICTCTSLKYIKLWNLAALRELTIDFCPILEHAELRHLTALRQLTVNECPMFGCPKLYSTWPLRRLLLCHLVKVTLSGCLNCRCLPPPLGQLPNLKELHISKMPEVTHVGSEFHGGGGGGIPFRSLQTLELRDMPRWEEWQDVEEEDGAFPNLQLLRICNCPILRPPKLSPRLLLKLESDFSCSDFAEESSNPAHYRDHKRKRIQ</sequence>
<feature type="non-terminal residue" evidence="3">
    <location>
        <position position="1"/>
    </location>
</feature>
<dbReference type="AlphaFoldDB" id="A0A1D1YGN5"/>
<dbReference type="InterPro" id="IPR032675">
    <property type="entry name" value="LRR_dom_sf"/>
</dbReference>
<dbReference type="Gene3D" id="3.80.10.10">
    <property type="entry name" value="Ribonuclease Inhibitor"/>
    <property type="match status" value="2"/>
</dbReference>
<feature type="domain" description="R13L1/DRL21-like LRR repeat region" evidence="2">
    <location>
        <begin position="242"/>
        <end position="310"/>
    </location>
</feature>
<dbReference type="EMBL" id="GDJX01014132">
    <property type="protein sequence ID" value="JAT53804.1"/>
    <property type="molecule type" value="Transcribed_RNA"/>
</dbReference>
<accession>A0A1D1YGN5</accession>
<evidence type="ECO:0000256" key="1">
    <source>
        <dbReference type="SAM" id="MobiDB-lite"/>
    </source>
</evidence>
<evidence type="ECO:0000313" key="3">
    <source>
        <dbReference type="EMBL" id="JAT53804.1"/>
    </source>
</evidence>